<dbReference type="OrthoDB" id="566238at2759"/>
<dbReference type="PANTHER" id="PTHR44086:SF10">
    <property type="entry name" value="THIOSULFATE SULFURTRANSFERASE_RHODANESE-LIKE DOMAIN-CONTAINING PROTEIN 3"/>
    <property type="match status" value="1"/>
</dbReference>
<comment type="caution">
    <text evidence="2">The sequence shown here is derived from an EMBL/GenBank/DDBJ whole genome shotgun (WGS) entry which is preliminary data.</text>
</comment>
<evidence type="ECO:0000259" key="1">
    <source>
        <dbReference type="PROSITE" id="PS50206"/>
    </source>
</evidence>
<dbReference type="CDD" id="cd01519">
    <property type="entry name" value="RHOD_HSP67B2"/>
    <property type="match status" value="1"/>
</dbReference>
<dbReference type="Pfam" id="PF00581">
    <property type="entry name" value="Rhodanese"/>
    <property type="match status" value="1"/>
</dbReference>
<dbReference type="SUPFAM" id="SSF52821">
    <property type="entry name" value="Rhodanese/Cell cycle control phosphatase"/>
    <property type="match status" value="1"/>
</dbReference>
<dbReference type="AlphaFoldDB" id="A0A9P6WEQ8"/>
<dbReference type="Proteomes" id="UP000750334">
    <property type="component" value="Unassembled WGS sequence"/>
</dbReference>
<keyword evidence="3" id="KW-1185">Reference proteome</keyword>
<name>A0A9P6WEQ8_MAUEX</name>
<accession>A0A9P6WEQ8</accession>
<evidence type="ECO:0000313" key="2">
    <source>
        <dbReference type="EMBL" id="KAG0671559.1"/>
    </source>
</evidence>
<dbReference type="GO" id="GO:0005739">
    <property type="term" value="C:mitochondrion"/>
    <property type="evidence" value="ECO:0007669"/>
    <property type="project" value="TreeGrafter"/>
</dbReference>
<gene>
    <name evidence="2" type="ORF">C6P45_000391</name>
</gene>
<dbReference type="PROSITE" id="PS50206">
    <property type="entry name" value="RHODANESE_3"/>
    <property type="match status" value="1"/>
</dbReference>
<protein>
    <recommendedName>
        <fullName evidence="1">Rhodanese domain-containing protein</fullName>
    </recommendedName>
</protein>
<dbReference type="SMART" id="SM00450">
    <property type="entry name" value="RHOD"/>
    <property type="match status" value="1"/>
</dbReference>
<proteinExistence type="predicted"/>
<evidence type="ECO:0000313" key="3">
    <source>
        <dbReference type="Proteomes" id="UP000750334"/>
    </source>
</evidence>
<organism evidence="2 3">
    <name type="scientific">Maudiozyma exigua</name>
    <name type="common">Yeast</name>
    <name type="synonym">Kazachstania exigua</name>
    <dbReference type="NCBI Taxonomy" id="34358"/>
    <lineage>
        <taxon>Eukaryota</taxon>
        <taxon>Fungi</taxon>
        <taxon>Dikarya</taxon>
        <taxon>Ascomycota</taxon>
        <taxon>Saccharomycotina</taxon>
        <taxon>Saccharomycetes</taxon>
        <taxon>Saccharomycetales</taxon>
        <taxon>Saccharomycetaceae</taxon>
        <taxon>Maudiozyma</taxon>
    </lineage>
</organism>
<dbReference type="Gene3D" id="3.40.250.10">
    <property type="entry name" value="Rhodanese-like domain"/>
    <property type="match status" value="1"/>
</dbReference>
<dbReference type="InterPro" id="IPR001763">
    <property type="entry name" value="Rhodanese-like_dom"/>
</dbReference>
<reference evidence="2 3" key="1">
    <citation type="submission" date="2020-11" db="EMBL/GenBank/DDBJ databases">
        <title>Kefir isolates.</title>
        <authorList>
            <person name="Marcisauskas S."/>
            <person name="Kim Y."/>
            <person name="Blasche S."/>
        </authorList>
    </citation>
    <scope>NUCLEOTIDE SEQUENCE [LARGE SCALE GENOMIC DNA]</scope>
    <source>
        <strain evidence="2 3">OG2</strain>
    </source>
</reference>
<dbReference type="GO" id="GO:0004792">
    <property type="term" value="F:thiosulfate-cyanide sulfurtransferase activity"/>
    <property type="evidence" value="ECO:0007669"/>
    <property type="project" value="TreeGrafter"/>
</dbReference>
<feature type="domain" description="Rhodanese" evidence="1">
    <location>
        <begin position="45"/>
        <end position="146"/>
    </location>
</feature>
<dbReference type="InterPro" id="IPR036873">
    <property type="entry name" value="Rhodanese-like_dom_sf"/>
</dbReference>
<sequence length="149" mass="17038">MMLSRSITPITWRLSVRPLSTSSQLFNNVFKSYKFKDIKELIEEPNSKKVLVDVREPEEHMEYAIPNSINLPVNTAPGALGLIAEEFKSLFKYDKPDLTKELIFYCKSGTRAKVAEELARSYGYQNTGIYEGSINDWLKKNGKNVRSPN</sequence>
<dbReference type="EMBL" id="PUHR01000011">
    <property type="protein sequence ID" value="KAG0671559.1"/>
    <property type="molecule type" value="Genomic_DNA"/>
</dbReference>
<dbReference type="PANTHER" id="PTHR44086">
    <property type="entry name" value="THIOSULFATE SULFURTRANSFERASE RDL2, MITOCHONDRIAL-RELATED"/>
    <property type="match status" value="1"/>
</dbReference>